<evidence type="ECO:0000256" key="1">
    <source>
        <dbReference type="SAM" id="Phobius"/>
    </source>
</evidence>
<gene>
    <name evidence="2" type="ORF">QOZ99_001059</name>
</gene>
<accession>A0ABU0LNI9</accession>
<keyword evidence="1" id="KW-0812">Transmembrane</keyword>
<dbReference type="EMBL" id="JAUSVR010000002">
    <property type="protein sequence ID" value="MDQ0510178.1"/>
    <property type="molecule type" value="Genomic_DNA"/>
</dbReference>
<feature type="transmembrane region" description="Helical" evidence="1">
    <location>
        <begin position="39"/>
        <end position="60"/>
    </location>
</feature>
<feature type="transmembrane region" description="Helical" evidence="1">
    <location>
        <begin position="132"/>
        <end position="155"/>
    </location>
</feature>
<dbReference type="Proteomes" id="UP001235094">
    <property type="component" value="Unassembled WGS sequence"/>
</dbReference>
<protein>
    <recommendedName>
        <fullName evidence="4">Permease</fullName>
    </recommendedName>
</protein>
<dbReference type="Pfam" id="PF20589">
    <property type="entry name" value="DUF6790"/>
    <property type="match status" value="1"/>
</dbReference>
<feature type="transmembrane region" description="Helical" evidence="1">
    <location>
        <begin position="75"/>
        <end position="95"/>
    </location>
</feature>
<organism evidence="2 3">
    <name type="scientific">Ancylobacter amanitiformis</name>
    <dbReference type="NCBI Taxonomy" id="217069"/>
    <lineage>
        <taxon>Bacteria</taxon>
        <taxon>Pseudomonadati</taxon>
        <taxon>Pseudomonadota</taxon>
        <taxon>Alphaproteobacteria</taxon>
        <taxon>Hyphomicrobiales</taxon>
        <taxon>Xanthobacteraceae</taxon>
        <taxon>Ancylobacter</taxon>
    </lineage>
</organism>
<evidence type="ECO:0000313" key="3">
    <source>
        <dbReference type="Proteomes" id="UP001235094"/>
    </source>
</evidence>
<keyword evidence="1" id="KW-1133">Transmembrane helix</keyword>
<comment type="caution">
    <text evidence="2">The sequence shown here is derived from an EMBL/GenBank/DDBJ whole genome shotgun (WGS) entry which is preliminary data.</text>
</comment>
<keyword evidence="1" id="KW-0472">Membrane</keyword>
<feature type="transmembrane region" description="Helical" evidence="1">
    <location>
        <begin position="102"/>
        <end position="120"/>
    </location>
</feature>
<evidence type="ECO:0008006" key="4">
    <source>
        <dbReference type="Google" id="ProtNLM"/>
    </source>
</evidence>
<name>A0ABU0LNI9_9HYPH</name>
<sequence>MIQAVIAFILGNLPEILFVSAFLAAALTKSPAYYPARLLGWLLLSAGIAYVWAGFFHIVFPHMAAASIGWEVSPFQFEIGVADAAIGIVAILSFWRPLDFKAPVVGYYSLFSFGVAYGHFREAFEAGDTSKNNFGLLLVITLIYAVLLPVLYVLARRKNA</sequence>
<dbReference type="InterPro" id="IPR046740">
    <property type="entry name" value="DUF6790"/>
</dbReference>
<proteinExistence type="predicted"/>
<reference evidence="2 3" key="1">
    <citation type="submission" date="2023-07" db="EMBL/GenBank/DDBJ databases">
        <title>Genomic Encyclopedia of Type Strains, Phase IV (KMG-IV): sequencing the most valuable type-strain genomes for metagenomic binning, comparative biology and taxonomic classification.</title>
        <authorList>
            <person name="Goeker M."/>
        </authorList>
    </citation>
    <scope>NUCLEOTIDE SEQUENCE [LARGE SCALE GENOMIC DNA]</scope>
    <source>
        <strain evidence="2 3">DSM 15561</strain>
    </source>
</reference>
<feature type="transmembrane region" description="Helical" evidence="1">
    <location>
        <begin position="6"/>
        <end position="27"/>
    </location>
</feature>
<dbReference type="RefSeq" id="WP_306888922.1">
    <property type="nucleotide sequence ID" value="NZ_JAUSVR010000002.1"/>
</dbReference>
<evidence type="ECO:0000313" key="2">
    <source>
        <dbReference type="EMBL" id="MDQ0510178.1"/>
    </source>
</evidence>
<keyword evidence="3" id="KW-1185">Reference proteome</keyword>